<gene>
    <name evidence="2" type="ORF">BXT89_05685</name>
</gene>
<reference evidence="2 3" key="1">
    <citation type="submission" date="2017-01" db="EMBL/GenBank/DDBJ databases">
        <title>Draft genome sequence of Pseudomonas pachastrellae type strain CCUG 46540T from a deep sea.</title>
        <authorList>
            <person name="Gomila M."/>
            <person name="Mulet M."/>
            <person name="Lalucat J."/>
            <person name="Garcia-Valdes E."/>
        </authorList>
    </citation>
    <scope>NUCLEOTIDE SEQUENCE [LARGE SCALE GENOMIC DNA]</scope>
    <source>
        <strain evidence="2 3">CCUG 46540</strain>
    </source>
</reference>
<dbReference type="AlphaFoldDB" id="A0A1S8DHA1"/>
<evidence type="ECO:0000313" key="2">
    <source>
        <dbReference type="EMBL" id="ONM44818.1"/>
    </source>
</evidence>
<dbReference type="EMBL" id="MUBC01000009">
    <property type="protein sequence ID" value="ONM44818.1"/>
    <property type="molecule type" value="Genomic_DNA"/>
</dbReference>
<feature type="signal peptide" evidence="1">
    <location>
        <begin position="1"/>
        <end position="26"/>
    </location>
</feature>
<sequence length="238" mass="24482">MNSKRIHTGLIGLVAAGLLVSGQAQAFGLDAIKSVAGAALNTATQGNSNAADNSALEQQHSDLMLRFNASMNNMLIAQAKTLQATGNTDAATQTMNAAQQYAIGGVSDSDVILRDTRLTSTNQQLIQNALSQAAAMSGENRAALIEAIPYYTAGIQEGTKLSGAFSQWINNAQGAAGSLLSNPMAAAQLTSSLGDATTIARNLPALLSAWSGTSQSFMSYASANQLDVSTLQTALNAN</sequence>
<organism evidence="2 3">
    <name type="scientific">Halopseudomonas pachastrellae</name>
    <dbReference type="NCBI Taxonomy" id="254161"/>
    <lineage>
        <taxon>Bacteria</taxon>
        <taxon>Pseudomonadati</taxon>
        <taxon>Pseudomonadota</taxon>
        <taxon>Gammaproteobacteria</taxon>
        <taxon>Pseudomonadales</taxon>
        <taxon>Pseudomonadaceae</taxon>
        <taxon>Halopseudomonas</taxon>
    </lineage>
</organism>
<dbReference type="STRING" id="254161.SAMN05216256_11188"/>
<comment type="caution">
    <text evidence="2">The sequence shown here is derived from an EMBL/GenBank/DDBJ whole genome shotgun (WGS) entry which is preliminary data.</text>
</comment>
<protein>
    <recommendedName>
        <fullName evidence="4">DUF4142 domain-containing protein</fullName>
    </recommendedName>
</protein>
<proteinExistence type="predicted"/>
<dbReference type="Proteomes" id="UP000242847">
    <property type="component" value="Unassembled WGS sequence"/>
</dbReference>
<accession>A0A1S8DHA1</accession>
<dbReference type="RefSeq" id="WP_083725601.1">
    <property type="nucleotide sequence ID" value="NZ_FOUD01000011.1"/>
</dbReference>
<feature type="chain" id="PRO_5010567146" description="DUF4142 domain-containing protein" evidence="1">
    <location>
        <begin position="27"/>
        <end position="238"/>
    </location>
</feature>
<evidence type="ECO:0008006" key="4">
    <source>
        <dbReference type="Google" id="ProtNLM"/>
    </source>
</evidence>
<keyword evidence="3" id="KW-1185">Reference proteome</keyword>
<name>A0A1S8DHA1_9GAMM</name>
<keyword evidence="1" id="KW-0732">Signal</keyword>
<evidence type="ECO:0000313" key="3">
    <source>
        <dbReference type="Proteomes" id="UP000242847"/>
    </source>
</evidence>
<evidence type="ECO:0000256" key="1">
    <source>
        <dbReference type="SAM" id="SignalP"/>
    </source>
</evidence>
<dbReference type="OrthoDB" id="7031250at2"/>